<gene>
    <name evidence="3" type="ORF">GRF29_69g868749</name>
</gene>
<keyword evidence="4" id="KW-1185">Reference proteome</keyword>
<dbReference type="Proteomes" id="UP001280581">
    <property type="component" value="Unassembled WGS sequence"/>
</dbReference>
<feature type="compositionally biased region" description="Basic and acidic residues" evidence="2">
    <location>
        <begin position="61"/>
        <end position="85"/>
    </location>
</feature>
<comment type="caution">
    <text evidence="3">The sequence shown here is derived from an EMBL/GenBank/DDBJ whole genome shotgun (WGS) entry which is preliminary data.</text>
</comment>
<organism evidence="3 4">
    <name type="scientific">Pseudopithomyces chartarum</name>
    <dbReference type="NCBI Taxonomy" id="1892770"/>
    <lineage>
        <taxon>Eukaryota</taxon>
        <taxon>Fungi</taxon>
        <taxon>Dikarya</taxon>
        <taxon>Ascomycota</taxon>
        <taxon>Pezizomycotina</taxon>
        <taxon>Dothideomycetes</taxon>
        <taxon>Pleosporomycetidae</taxon>
        <taxon>Pleosporales</taxon>
        <taxon>Massarineae</taxon>
        <taxon>Didymosphaeriaceae</taxon>
        <taxon>Pseudopithomyces</taxon>
    </lineage>
</organism>
<dbReference type="EMBL" id="WVTA01000006">
    <property type="protein sequence ID" value="KAK3209127.1"/>
    <property type="molecule type" value="Genomic_DNA"/>
</dbReference>
<accession>A0AAN6LZV5</accession>
<keyword evidence="1" id="KW-0175">Coiled coil</keyword>
<sequence>MLSLFLPKSSRSKKSPSRSPSRSRQAAQPRDKPKVGPDARQPSQSGEKPKASSDGRQLPLSRDRLKVPSEKRQRSTSREKPKSTLDERFQSLDFWVVKEKKDVVKRVVPYFTGRISEKRQLKSLKEQKPWVEELIESEDEDEEDEDDPERFSDLEKAFWKNPESMVNELRNVTRLWYYMLLRYTFRTKSEDGWKEPSPAFELEDFDHESFTSQLNEKQMRALIKRPTLISEYKEAYKETKQRTGWTRFCERMKSFTILLGLESESTKVEQLLQELEKCLPGLKNAKKLETQRLLIERLQAERERATHDTSTSNSDSVNALRRRFEAKQAESERILRERLEAKKAESERALRQQLEAKKAESERTLRARLEAKNAEAERKLRESLAAKNAEAERTLRERLALNAEAERKLRENLSASAETERKHRLHDALVSCRELMEKLVGEKPMVKGSYMVGGQQFKQRWKDLFHEQWTKCKAKKPAGHPLLSLVGQQKFYVVGKELYGTISERLHNHREYKDKEVDADVKRVLFAILPAVYSNPTSTEAERDWTLTTEKQRWGLP</sequence>
<reference evidence="3 4" key="1">
    <citation type="submission" date="2021-02" db="EMBL/GenBank/DDBJ databases">
        <title>Genome assembly of Pseudopithomyces chartarum.</title>
        <authorList>
            <person name="Jauregui R."/>
            <person name="Singh J."/>
            <person name="Voisey C."/>
        </authorList>
    </citation>
    <scope>NUCLEOTIDE SEQUENCE [LARGE SCALE GENOMIC DNA]</scope>
    <source>
        <strain evidence="3 4">AGR01</strain>
    </source>
</reference>
<evidence type="ECO:0000313" key="3">
    <source>
        <dbReference type="EMBL" id="KAK3209127.1"/>
    </source>
</evidence>
<evidence type="ECO:0000313" key="4">
    <source>
        <dbReference type="Proteomes" id="UP001280581"/>
    </source>
</evidence>
<evidence type="ECO:0000256" key="1">
    <source>
        <dbReference type="SAM" id="Coils"/>
    </source>
</evidence>
<name>A0AAN6LZV5_9PLEO</name>
<proteinExistence type="predicted"/>
<feature type="region of interest" description="Disordered" evidence="2">
    <location>
        <begin position="1"/>
        <end position="85"/>
    </location>
</feature>
<evidence type="ECO:0000256" key="2">
    <source>
        <dbReference type="SAM" id="MobiDB-lite"/>
    </source>
</evidence>
<feature type="coiled-coil region" evidence="1">
    <location>
        <begin position="288"/>
        <end position="422"/>
    </location>
</feature>
<protein>
    <submittedName>
        <fullName evidence="3">Uncharacterized protein</fullName>
    </submittedName>
</protein>
<dbReference type="AlphaFoldDB" id="A0AAN6LZV5"/>